<dbReference type="SFLD" id="SFLDF00158">
    <property type="entry name" value="5-methylthio-D-ribulose_1-phos"/>
    <property type="match status" value="1"/>
</dbReference>
<organism evidence="2 3">
    <name type="scientific">Clostridium cylindrosporum DSM 605</name>
    <dbReference type="NCBI Taxonomy" id="1121307"/>
    <lineage>
        <taxon>Bacteria</taxon>
        <taxon>Bacillati</taxon>
        <taxon>Bacillota</taxon>
        <taxon>Clostridia</taxon>
        <taxon>Eubacteriales</taxon>
        <taxon>Clostridiaceae</taxon>
        <taxon>Clostridium</taxon>
    </lineage>
</organism>
<name>A0A0J8D8R3_CLOCY</name>
<dbReference type="SUPFAM" id="SSF54966">
    <property type="entry name" value="RuBisCO, large subunit, small (N-terminal) domain"/>
    <property type="match status" value="1"/>
</dbReference>
<dbReference type="PANTHER" id="PTHR42704">
    <property type="entry name" value="RIBULOSE BISPHOSPHATE CARBOXYLASE"/>
    <property type="match status" value="1"/>
</dbReference>
<keyword evidence="2" id="KW-0456">Lyase</keyword>
<dbReference type="EC" id="4.1.1.39" evidence="2"/>
<dbReference type="Gene3D" id="3.30.70.150">
    <property type="entry name" value="RuBisCO large subunit, N-terminal domain"/>
    <property type="match status" value="1"/>
</dbReference>
<dbReference type="InterPro" id="IPR036422">
    <property type="entry name" value="RuBisCO_lsu_N_sf"/>
</dbReference>
<dbReference type="InterPro" id="IPR033966">
    <property type="entry name" value="RuBisCO"/>
</dbReference>
<dbReference type="InterPro" id="IPR036376">
    <property type="entry name" value="RuBisCO_lsu_C_sf"/>
</dbReference>
<dbReference type="GO" id="GO:0016984">
    <property type="term" value="F:ribulose-bisphosphate carboxylase activity"/>
    <property type="evidence" value="ECO:0007669"/>
    <property type="project" value="UniProtKB-EC"/>
</dbReference>
<evidence type="ECO:0000313" key="2">
    <source>
        <dbReference type="EMBL" id="KMT22445.1"/>
    </source>
</evidence>
<keyword evidence="3" id="KW-1185">Reference proteome</keyword>
<gene>
    <name evidence="2" type="primary">rlp1</name>
    <name evidence="2" type="ORF">CLCY_12c00280</name>
</gene>
<protein>
    <submittedName>
        <fullName evidence="2">Ribulose bisphosphate carboxylase-like protein 1</fullName>
        <ecNumber evidence="2">4.1.1.39</ecNumber>
    </submittedName>
</protein>
<accession>A0A0J8D8R3</accession>
<feature type="domain" description="Ribulose bisphosphate carboxylase large subunit C-terminal" evidence="1">
    <location>
        <begin position="126"/>
        <end position="292"/>
    </location>
</feature>
<evidence type="ECO:0000313" key="3">
    <source>
        <dbReference type="Proteomes" id="UP000036756"/>
    </source>
</evidence>
<comment type="caution">
    <text evidence="2">The sequence shown here is derived from an EMBL/GenBank/DDBJ whole genome shotgun (WGS) entry which is preliminary data.</text>
</comment>
<dbReference type="AlphaFoldDB" id="A0A0J8D8R3"/>
<dbReference type="GO" id="GO:0000287">
    <property type="term" value="F:magnesium ion binding"/>
    <property type="evidence" value="ECO:0007669"/>
    <property type="project" value="InterPro"/>
</dbReference>
<dbReference type="InterPro" id="IPR000685">
    <property type="entry name" value="RuBisCO_lsu_C"/>
</dbReference>
<dbReference type="PANTHER" id="PTHR42704:SF17">
    <property type="entry name" value="RIBULOSE BISPHOSPHATE CARBOXYLASE LARGE CHAIN"/>
    <property type="match status" value="1"/>
</dbReference>
<dbReference type="STRING" id="1121307.CLCY_12c00280"/>
<dbReference type="EMBL" id="LFVU01000008">
    <property type="protein sequence ID" value="KMT22445.1"/>
    <property type="molecule type" value="Genomic_DNA"/>
</dbReference>
<dbReference type="PATRIC" id="fig|1121307.3.peg.244"/>
<dbReference type="SFLD" id="SFLDG00301">
    <property type="entry name" value="RuBisCO-like_proteins"/>
    <property type="match status" value="1"/>
</dbReference>
<evidence type="ECO:0000259" key="1">
    <source>
        <dbReference type="Pfam" id="PF00016"/>
    </source>
</evidence>
<dbReference type="SFLD" id="SFLDS00014">
    <property type="entry name" value="RuBisCO"/>
    <property type="match status" value="1"/>
</dbReference>
<proteinExistence type="predicted"/>
<dbReference type="CDD" id="cd08210">
    <property type="entry name" value="RLP_RrRLP"/>
    <property type="match status" value="1"/>
</dbReference>
<dbReference type="Proteomes" id="UP000036756">
    <property type="component" value="Unassembled WGS sequence"/>
</dbReference>
<dbReference type="SUPFAM" id="SSF51649">
    <property type="entry name" value="RuBisCo, C-terminal domain"/>
    <property type="match status" value="1"/>
</dbReference>
<reference evidence="2 3" key="1">
    <citation type="submission" date="2015-06" db="EMBL/GenBank/DDBJ databases">
        <title>Draft genome sequence of the purine-degrading Clostridium cylindrosporum HC-1 (DSM 605).</title>
        <authorList>
            <person name="Poehlein A."/>
            <person name="Schiel-Bengelsdorf B."/>
            <person name="Bengelsdorf F."/>
            <person name="Daniel R."/>
            <person name="Duerre P."/>
        </authorList>
    </citation>
    <scope>NUCLEOTIDE SEQUENCE [LARGE SCALE GENOMIC DNA]</scope>
    <source>
        <strain evidence="2 3">DSM 605</strain>
    </source>
</reference>
<dbReference type="OrthoDB" id="9770811at2"/>
<dbReference type="RefSeq" id="WP_048570010.1">
    <property type="nucleotide sequence ID" value="NZ_LFVU01000008.1"/>
</dbReference>
<dbReference type="Pfam" id="PF00016">
    <property type="entry name" value="RuBisCO_large"/>
    <property type="match status" value="1"/>
</dbReference>
<sequence>MYFSDKFLNLSGERFSVLYRIFGSEKEVFSIANDITVEQTVEFPYECLPLGDIKESIVGKIEEVQRYDEESYKVKISYAVEIVGEEFTQFLNVLFGNISMRENIQLIDIELSGTILSNFSGPRFGVEGIRDIIGVFDRPIIFSALKPIGLSSEELASIAYDLALGGVDVIKDDHGIADQSFSRFSERVKLCTEAVNKANKVTGNKSIYVPNITGSYRNVIKRAKEAKEAGAGGVLICPILTGFDVIREISNDDSINLPIFSHPAFIGSFAVNKFGISHSAIFGLIQRLSGADCSIFPNYGGRFSFSTEECKSILNGCTREFYNIKPIFPSPAGGMTLGKVEEIIKFYGKDTMLLIGGGLFQGEKGLLENCRDLKKAIEEFK</sequence>
<dbReference type="GO" id="GO:0015977">
    <property type="term" value="P:carbon fixation"/>
    <property type="evidence" value="ECO:0007669"/>
    <property type="project" value="InterPro"/>
</dbReference>
<dbReference type="Gene3D" id="3.20.20.110">
    <property type="entry name" value="Ribulose bisphosphate carboxylase, large subunit, C-terminal domain"/>
    <property type="match status" value="1"/>
</dbReference>